<evidence type="ECO:0000256" key="5">
    <source>
        <dbReference type="ARBA" id="ARBA00022833"/>
    </source>
</evidence>
<dbReference type="InterPro" id="IPR013839">
    <property type="entry name" value="DNAligase_adenylation"/>
</dbReference>
<keyword evidence="7" id="KW-0520">NAD</keyword>
<dbReference type="EMBL" id="JACNJD010000268">
    <property type="protein sequence ID" value="MBC8178275.1"/>
    <property type="molecule type" value="Genomic_DNA"/>
</dbReference>
<dbReference type="GO" id="GO:0046872">
    <property type="term" value="F:metal ion binding"/>
    <property type="evidence" value="ECO:0007669"/>
    <property type="project" value="UniProtKB-KW"/>
</dbReference>
<dbReference type="GO" id="GO:0006260">
    <property type="term" value="P:DNA replication"/>
    <property type="evidence" value="ECO:0007669"/>
    <property type="project" value="UniProtKB-KW"/>
</dbReference>
<evidence type="ECO:0000313" key="10">
    <source>
        <dbReference type="EMBL" id="MBC8178275.1"/>
    </source>
</evidence>
<evidence type="ECO:0000256" key="3">
    <source>
        <dbReference type="ARBA" id="ARBA00022723"/>
    </source>
</evidence>
<keyword evidence="4" id="KW-0227">DNA damage</keyword>
<evidence type="ECO:0000256" key="1">
    <source>
        <dbReference type="ARBA" id="ARBA00022598"/>
    </source>
</evidence>
<keyword evidence="5" id="KW-0862">Zinc</keyword>
<gene>
    <name evidence="10" type="ORF">H8E19_12795</name>
</gene>
<dbReference type="Pfam" id="PF22745">
    <property type="entry name" value="Nlig-Ia"/>
    <property type="match status" value="1"/>
</dbReference>
<proteinExistence type="predicted"/>
<dbReference type="AlphaFoldDB" id="A0A8J6N154"/>
<dbReference type="SUPFAM" id="SSF56091">
    <property type="entry name" value="DNA ligase/mRNA capping enzyme, catalytic domain"/>
    <property type="match status" value="1"/>
</dbReference>
<evidence type="ECO:0000256" key="2">
    <source>
        <dbReference type="ARBA" id="ARBA00022705"/>
    </source>
</evidence>
<dbReference type="FunFam" id="1.10.287.610:FF:000002">
    <property type="entry name" value="DNA ligase"/>
    <property type="match status" value="1"/>
</dbReference>
<dbReference type="Pfam" id="PF01653">
    <property type="entry name" value="DNA_ligase_aden"/>
    <property type="match status" value="1"/>
</dbReference>
<evidence type="ECO:0000259" key="9">
    <source>
        <dbReference type="Pfam" id="PF01653"/>
    </source>
</evidence>
<evidence type="ECO:0000256" key="4">
    <source>
        <dbReference type="ARBA" id="ARBA00022763"/>
    </source>
</evidence>
<organism evidence="10 11">
    <name type="scientific">Candidatus Desulfacyla euxinica</name>
    <dbReference type="NCBI Taxonomy" id="2841693"/>
    <lineage>
        <taxon>Bacteria</taxon>
        <taxon>Deltaproteobacteria</taxon>
        <taxon>Candidatus Desulfacyla</taxon>
    </lineage>
</organism>
<dbReference type="GO" id="GO:0006281">
    <property type="term" value="P:DNA repair"/>
    <property type="evidence" value="ECO:0007669"/>
    <property type="project" value="UniProtKB-KW"/>
</dbReference>
<dbReference type="Gene3D" id="3.30.470.30">
    <property type="entry name" value="DNA ligase/mRNA capping enzyme"/>
    <property type="match status" value="1"/>
</dbReference>
<feature type="domain" description="NAD-dependent DNA ligase adenylation" evidence="9">
    <location>
        <begin position="68"/>
        <end position="105"/>
    </location>
</feature>
<dbReference type="Gene3D" id="1.10.287.610">
    <property type="entry name" value="Helix hairpin bin"/>
    <property type="match status" value="1"/>
</dbReference>
<evidence type="ECO:0000256" key="8">
    <source>
        <dbReference type="ARBA" id="ARBA00023204"/>
    </source>
</evidence>
<evidence type="ECO:0000256" key="7">
    <source>
        <dbReference type="ARBA" id="ARBA00023027"/>
    </source>
</evidence>
<keyword evidence="6" id="KW-0460">Magnesium</keyword>
<name>A0A8J6N154_9DELT</name>
<feature type="non-terminal residue" evidence="10">
    <location>
        <position position="106"/>
    </location>
</feature>
<keyword evidence="2" id="KW-0235">DNA replication</keyword>
<keyword evidence="8" id="KW-0234">DNA repair</keyword>
<accession>A0A8J6N154</accession>
<sequence length="106" mass="12460">MDKVSEIEKLREEIRHHNHRYYSLDDPEISDAEYDRVFRRLLALEQQHPELVTPESPTQKVGARPQKAFSEVKHSLPMLSLENSVSDQDLRDFDTRVKRFLGNDSP</sequence>
<keyword evidence="3" id="KW-0479">Metal-binding</keyword>
<comment type="caution">
    <text evidence="10">The sequence shown here is derived from an EMBL/GenBank/DDBJ whole genome shotgun (WGS) entry which is preliminary data.</text>
</comment>
<evidence type="ECO:0000313" key="11">
    <source>
        <dbReference type="Proteomes" id="UP000650524"/>
    </source>
</evidence>
<reference evidence="10 11" key="1">
    <citation type="submission" date="2020-08" db="EMBL/GenBank/DDBJ databases">
        <title>Bridging the membrane lipid divide: bacteria of the FCB group superphylum have the potential to synthesize archaeal ether lipids.</title>
        <authorList>
            <person name="Villanueva L."/>
            <person name="Von Meijenfeldt F.A.B."/>
            <person name="Westbye A.B."/>
            <person name="Yadav S."/>
            <person name="Hopmans E.C."/>
            <person name="Dutilh B.E."/>
            <person name="Sinninghe Damste J.S."/>
        </authorList>
    </citation>
    <scope>NUCLEOTIDE SEQUENCE [LARGE SCALE GENOMIC DNA]</scope>
    <source>
        <strain evidence="10">NIOZ-UU27</strain>
    </source>
</reference>
<keyword evidence="1 10" id="KW-0436">Ligase</keyword>
<dbReference type="GO" id="GO:0003911">
    <property type="term" value="F:DNA ligase (NAD+) activity"/>
    <property type="evidence" value="ECO:0007669"/>
    <property type="project" value="InterPro"/>
</dbReference>
<evidence type="ECO:0000256" key="6">
    <source>
        <dbReference type="ARBA" id="ARBA00022842"/>
    </source>
</evidence>
<dbReference type="Proteomes" id="UP000650524">
    <property type="component" value="Unassembled WGS sequence"/>
</dbReference>
<protein>
    <submittedName>
        <fullName evidence="10">NAD-dependent DNA ligase LigA</fullName>
    </submittedName>
</protein>